<keyword evidence="8" id="KW-0694">RNA-binding</keyword>
<protein>
    <recommendedName>
        <fullName evidence="5">Snurportin-1</fullName>
    </recommendedName>
</protein>
<keyword evidence="7" id="KW-0963">Cytoplasm</keyword>
<dbReference type="Proteomes" id="UP001162164">
    <property type="component" value="Unassembled WGS sequence"/>
</dbReference>
<organism evidence="12 13">
    <name type="scientific">Molorchus minor</name>
    <dbReference type="NCBI Taxonomy" id="1323400"/>
    <lineage>
        <taxon>Eukaryota</taxon>
        <taxon>Metazoa</taxon>
        <taxon>Ecdysozoa</taxon>
        <taxon>Arthropoda</taxon>
        <taxon>Hexapoda</taxon>
        <taxon>Insecta</taxon>
        <taxon>Pterygota</taxon>
        <taxon>Neoptera</taxon>
        <taxon>Endopterygota</taxon>
        <taxon>Coleoptera</taxon>
        <taxon>Polyphaga</taxon>
        <taxon>Cucujiformia</taxon>
        <taxon>Chrysomeloidea</taxon>
        <taxon>Cerambycidae</taxon>
        <taxon>Lamiinae</taxon>
        <taxon>Monochamini</taxon>
        <taxon>Molorchus</taxon>
    </lineage>
</organism>
<comment type="caution">
    <text evidence="12">The sequence shown here is derived from an EMBL/GenBank/DDBJ whole genome shotgun (WGS) entry which is preliminary data.</text>
</comment>
<keyword evidence="9" id="KW-0539">Nucleus</keyword>
<evidence type="ECO:0000259" key="10">
    <source>
        <dbReference type="Pfam" id="PF11538"/>
    </source>
</evidence>
<dbReference type="InterPro" id="IPR047857">
    <property type="entry name" value="Snurportin1_C"/>
</dbReference>
<evidence type="ECO:0000256" key="8">
    <source>
        <dbReference type="ARBA" id="ARBA00022884"/>
    </source>
</evidence>
<feature type="domain" description="Snurportin-1 N-terminal" evidence="10">
    <location>
        <begin position="25"/>
        <end position="52"/>
    </location>
</feature>
<keyword evidence="6" id="KW-0813">Transport</keyword>
<evidence type="ECO:0000256" key="7">
    <source>
        <dbReference type="ARBA" id="ARBA00022490"/>
    </source>
</evidence>
<comment type="function">
    <text evidence="1">Functions as an U snRNP-specific nuclear import adapter. Involved in the trimethylguanosine (m3G)-cap-dependent nuclear import of U snRNPs. Binds specifically to the terminal m3G-cap U snRNAs.</text>
</comment>
<dbReference type="EMBL" id="JAPWTJ010000372">
    <property type="protein sequence ID" value="KAJ8979093.1"/>
    <property type="molecule type" value="Genomic_DNA"/>
</dbReference>
<feature type="domain" description="Snurportin-1 m3G cap-binding" evidence="11">
    <location>
        <begin position="89"/>
        <end position="249"/>
    </location>
</feature>
<evidence type="ECO:0000256" key="1">
    <source>
        <dbReference type="ARBA" id="ARBA00003975"/>
    </source>
</evidence>
<evidence type="ECO:0000256" key="3">
    <source>
        <dbReference type="ARBA" id="ARBA00004496"/>
    </source>
</evidence>
<evidence type="ECO:0000313" key="13">
    <source>
        <dbReference type="Proteomes" id="UP001162164"/>
    </source>
</evidence>
<evidence type="ECO:0000256" key="5">
    <source>
        <dbReference type="ARBA" id="ARBA00016034"/>
    </source>
</evidence>
<dbReference type="InterPro" id="IPR017336">
    <property type="entry name" value="Snurportin-1"/>
</dbReference>
<evidence type="ECO:0000256" key="6">
    <source>
        <dbReference type="ARBA" id="ARBA00022448"/>
    </source>
</evidence>
<evidence type="ECO:0000256" key="9">
    <source>
        <dbReference type="ARBA" id="ARBA00023242"/>
    </source>
</evidence>
<dbReference type="Gene3D" id="3.30.470.30">
    <property type="entry name" value="DNA ligase/mRNA capping enzyme"/>
    <property type="match status" value="1"/>
</dbReference>
<evidence type="ECO:0000313" key="12">
    <source>
        <dbReference type="EMBL" id="KAJ8979093.1"/>
    </source>
</evidence>
<dbReference type="Pfam" id="PF21974">
    <property type="entry name" value="SPN1_m3Gcap_bd"/>
    <property type="match status" value="1"/>
</dbReference>
<name>A0ABQ9JM62_9CUCU</name>
<reference evidence="12" key="1">
    <citation type="journal article" date="2023" name="Insect Mol. Biol.">
        <title>Genome sequencing provides insights into the evolution of gene families encoding plant cell wall-degrading enzymes in longhorned beetles.</title>
        <authorList>
            <person name="Shin N.R."/>
            <person name="Okamura Y."/>
            <person name="Kirsch R."/>
            <person name="Pauchet Y."/>
        </authorList>
    </citation>
    <scope>NUCLEOTIDE SEQUENCE</scope>
    <source>
        <strain evidence="12">MMC_N1</strain>
    </source>
</reference>
<keyword evidence="13" id="KW-1185">Reference proteome</keyword>
<dbReference type="PANTHER" id="PTHR13403:SF6">
    <property type="entry name" value="SNURPORTIN-1"/>
    <property type="match status" value="1"/>
</dbReference>
<dbReference type="PANTHER" id="PTHR13403">
    <property type="entry name" value="SNURPORTIN1 RNUT1 PROTEIN RNA, U TRANSPORTER 1"/>
    <property type="match status" value="1"/>
</dbReference>
<comment type="subcellular location">
    <subcellularLocation>
        <location evidence="3">Cytoplasm</location>
    </subcellularLocation>
    <subcellularLocation>
        <location evidence="2">Nucleus</location>
    </subcellularLocation>
</comment>
<dbReference type="SUPFAM" id="SSF56091">
    <property type="entry name" value="DNA ligase/mRNA capping enzyme, catalytic domain"/>
    <property type="match status" value="1"/>
</dbReference>
<dbReference type="CDD" id="cd09232">
    <property type="entry name" value="Snurportin-1_C"/>
    <property type="match status" value="1"/>
</dbReference>
<evidence type="ECO:0000256" key="2">
    <source>
        <dbReference type="ARBA" id="ARBA00004123"/>
    </source>
</evidence>
<evidence type="ECO:0000259" key="11">
    <source>
        <dbReference type="Pfam" id="PF21974"/>
    </source>
</evidence>
<gene>
    <name evidence="12" type="ORF">NQ317_019621</name>
</gene>
<comment type="similarity">
    <text evidence="4">Belongs to the snurportin family.</text>
</comment>
<proteinExistence type="inferred from homology"/>
<sequence>MEEQENCHVQWLYCDLYKSHGKCLEFSQQQRREQFLEEQRQKRHEIADKNRNLCDTFLKEMDLEEMECDELQSSESSQGYHRNKKRKFRLMFSEFLTEVPEDLAENWFVKFCPQGTRVLLIAQKQVTLIFNANGQLIFKMKSDLPGGGRKMGTHYSGMTILDCVFHRQTKTIFIVDCLVWNSMLMLNSEAAFRFFWLKSQFADSPELFKCLKCNFILIETYNAQKPIIQDHMSDESHYRLGATPLVGWLSSFMLPEKLCIDVAPENLINKPKNYINLADYIEKLKSRKKKAKMDCNQPPTQPPNRKDFIRAGSAFAIDL</sequence>
<evidence type="ECO:0000256" key="4">
    <source>
        <dbReference type="ARBA" id="ARBA00007540"/>
    </source>
</evidence>
<dbReference type="Pfam" id="PF11538">
    <property type="entry name" value="Snurportin1"/>
    <property type="match status" value="1"/>
</dbReference>
<accession>A0ABQ9JM62</accession>
<dbReference type="InterPro" id="IPR024721">
    <property type="entry name" value="Snurportin-1_N"/>
</dbReference>